<evidence type="ECO:0000256" key="1">
    <source>
        <dbReference type="SAM" id="Phobius"/>
    </source>
</evidence>
<feature type="transmembrane region" description="Helical" evidence="1">
    <location>
        <begin position="312"/>
        <end position="333"/>
    </location>
</feature>
<evidence type="ECO:0000313" key="6">
    <source>
        <dbReference type="Proteomes" id="UP000664857"/>
    </source>
</evidence>
<dbReference type="EMBL" id="JAFLVX010000004">
    <property type="protein sequence ID" value="MBO0475665.1"/>
    <property type="molecule type" value="Genomic_DNA"/>
</dbReference>
<protein>
    <submittedName>
        <fullName evidence="5">DUF916 and DUF3324 domain-containing protein</fullName>
    </submittedName>
</protein>
<evidence type="ECO:0000259" key="4">
    <source>
        <dbReference type="Pfam" id="PF11797"/>
    </source>
</evidence>
<feature type="domain" description="WxL Interacting Protein host binding" evidence="4">
    <location>
        <begin position="166"/>
        <end position="300"/>
    </location>
</feature>
<dbReference type="Pfam" id="PF06030">
    <property type="entry name" value="WxLIP_PGBD"/>
    <property type="match status" value="1"/>
</dbReference>
<feature type="domain" description="WxL Interacting Protein peptidoglycan binding" evidence="3">
    <location>
        <begin position="36"/>
        <end position="153"/>
    </location>
</feature>
<gene>
    <name evidence="5" type="ORF">DOK76_01200</name>
</gene>
<evidence type="ECO:0000259" key="3">
    <source>
        <dbReference type="Pfam" id="PF06030"/>
    </source>
</evidence>
<reference evidence="5 6" key="1">
    <citation type="submission" date="2021-03" db="EMBL/GenBank/DDBJ databases">
        <title>Enterococcal diversity collection.</title>
        <authorList>
            <person name="Gilmore M.S."/>
            <person name="Schwartzman J."/>
            <person name="Van Tyne D."/>
            <person name="Martin M."/>
            <person name="Earl A.M."/>
            <person name="Manson A.L."/>
            <person name="Straub T."/>
            <person name="Salamzade R."/>
            <person name="Saavedra J."/>
            <person name="Lebreton F."/>
            <person name="Prichula J."/>
            <person name="Schaufler K."/>
            <person name="Gaca A."/>
            <person name="Sgardioli B."/>
            <person name="Wagenaar J."/>
            <person name="Strong T."/>
        </authorList>
    </citation>
    <scope>NUCLEOTIDE SEQUENCE [LARGE SCALE GENOMIC DNA]</scope>
    <source>
        <strain evidence="5 6">DIV0080</strain>
    </source>
</reference>
<keyword evidence="1" id="KW-0472">Membrane</keyword>
<organism evidence="5 6">
    <name type="scientific">Candidatus Vagococcus giribetii</name>
    <dbReference type="NCBI Taxonomy" id="2230876"/>
    <lineage>
        <taxon>Bacteria</taxon>
        <taxon>Bacillati</taxon>
        <taxon>Bacillota</taxon>
        <taxon>Bacilli</taxon>
        <taxon>Lactobacillales</taxon>
        <taxon>Enterococcaceae</taxon>
        <taxon>Vagococcus</taxon>
    </lineage>
</organism>
<feature type="chain" id="PRO_5046346271" evidence="2">
    <location>
        <begin position="29"/>
        <end position="337"/>
    </location>
</feature>
<comment type="caution">
    <text evidence="5">The sequence shown here is derived from an EMBL/GenBank/DDBJ whole genome shotgun (WGS) entry which is preliminary data.</text>
</comment>
<keyword evidence="2" id="KW-0732">Signal</keyword>
<evidence type="ECO:0000313" key="5">
    <source>
        <dbReference type="EMBL" id="MBO0475665.1"/>
    </source>
</evidence>
<dbReference type="Proteomes" id="UP000664857">
    <property type="component" value="Unassembled WGS sequence"/>
</dbReference>
<sequence length="337" mass="38010">MKKNKFYVMFLSVFCVFVSLIVSQQVFADAKGLPITVTAEIPENQFNKNVSYFDVLVKPGDMQIFNLIITNSGKEPVDILVAPHTAKTSKNGGIDYSGVDTPLDDSLAISFEDITTEKQRLTLAGEQSQTVTFTTNIPEKDFTGVLLGGFYITQIEEEEKTEEVQEGIQIKNKFSQVLGVVIQEEDKAVEESFSLIDVKADVWNNKFGVQTTLANQSPMILSGYSLEFTIYDKDQKKIMKLDKPMFSMAPNSHYVISENISEEALPIGDYLLKMTIHNKEGNQKWELEKKFSLGKKEKSEIMKQTLISQHPFTLILIGIIVVLVILLIVLISLKRRY</sequence>
<proteinExistence type="predicted"/>
<evidence type="ECO:0000256" key="2">
    <source>
        <dbReference type="SAM" id="SignalP"/>
    </source>
</evidence>
<feature type="signal peptide" evidence="2">
    <location>
        <begin position="1"/>
        <end position="28"/>
    </location>
</feature>
<dbReference type="Pfam" id="PF11797">
    <property type="entry name" value="WxLIP_HBD"/>
    <property type="match status" value="1"/>
</dbReference>
<keyword evidence="1" id="KW-1133">Transmembrane helix</keyword>
<dbReference type="RefSeq" id="WP_206964371.1">
    <property type="nucleotide sequence ID" value="NZ_JAFLVX010000004.1"/>
</dbReference>
<dbReference type="InterPro" id="IPR010317">
    <property type="entry name" value="WxLIP_PGBD"/>
</dbReference>
<dbReference type="InterPro" id="IPR021759">
    <property type="entry name" value="WxLIP_HBD"/>
</dbReference>
<keyword evidence="6" id="KW-1185">Reference proteome</keyword>
<name>A0ABS3HPJ3_9ENTE</name>
<accession>A0ABS3HPJ3</accession>
<keyword evidence="1" id="KW-0812">Transmembrane</keyword>